<dbReference type="InterPro" id="IPR032675">
    <property type="entry name" value="LRR_dom_sf"/>
</dbReference>
<dbReference type="EMBL" id="JALJOR010000002">
    <property type="protein sequence ID" value="KAK9824475.1"/>
    <property type="molecule type" value="Genomic_DNA"/>
</dbReference>
<dbReference type="Gene3D" id="3.80.10.10">
    <property type="entry name" value="Ribonuclease Inhibitor"/>
    <property type="match status" value="4"/>
</dbReference>
<dbReference type="SMART" id="SM00367">
    <property type="entry name" value="LRR_CC"/>
    <property type="match status" value="7"/>
</dbReference>
<comment type="caution">
    <text evidence="3">The sequence shown here is derived from an EMBL/GenBank/DDBJ whole genome shotgun (WGS) entry which is preliminary data.</text>
</comment>
<organism evidence="3 4">
    <name type="scientific">[Myrmecia] bisecta</name>
    <dbReference type="NCBI Taxonomy" id="41462"/>
    <lineage>
        <taxon>Eukaryota</taxon>
        <taxon>Viridiplantae</taxon>
        <taxon>Chlorophyta</taxon>
        <taxon>core chlorophytes</taxon>
        <taxon>Trebouxiophyceae</taxon>
        <taxon>Trebouxiales</taxon>
        <taxon>Trebouxiaceae</taxon>
        <taxon>Myrmecia</taxon>
    </lineage>
</organism>
<dbReference type="GO" id="GO:0005930">
    <property type="term" value="C:axoneme"/>
    <property type="evidence" value="ECO:0007669"/>
    <property type="project" value="UniProtKB-SubCell"/>
</dbReference>
<feature type="compositionally biased region" description="Low complexity" evidence="2">
    <location>
        <begin position="475"/>
        <end position="490"/>
    </location>
</feature>
<evidence type="ECO:0000313" key="4">
    <source>
        <dbReference type="Proteomes" id="UP001489004"/>
    </source>
</evidence>
<feature type="region of interest" description="Disordered" evidence="2">
    <location>
        <begin position="469"/>
        <end position="494"/>
    </location>
</feature>
<gene>
    <name evidence="3" type="ORF">WJX72_010627</name>
</gene>
<evidence type="ECO:0000256" key="1">
    <source>
        <dbReference type="ARBA" id="ARBA00004430"/>
    </source>
</evidence>
<proteinExistence type="predicted"/>
<evidence type="ECO:0000256" key="2">
    <source>
        <dbReference type="SAM" id="MobiDB-lite"/>
    </source>
</evidence>
<keyword evidence="4" id="KW-1185">Reference proteome</keyword>
<comment type="subcellular location">
    <subcellularLocation>
        <location evidence="1">Cytoplasm</location>
        <location evidence="1">Cytoskeleton</location>
        <location evidence="1">Cilium axoneme</location>
    </subcellularLocation>
</comment>
<evidence type="ECO:0000313" key="3">
    <source>
        <dbReference type="EMBL" id="KAK9824475.1"/>
    </source>
</evidence>
<name>A0AAW1QSK2_9CHLO</name>
<reference evidence="3 4" key="1">
    <citation type="journal article" date="2024" name="Nat. Commun.">
        <title>Phylogenomics reveals the evolutionary origins of lichenization in chlorophyte algae.</title>
        <authorList>
            <person name="Puginier C."/>
            <person name="Libourel C."/>
            <person name="Otte J."/>
            <person name="Skaloud P."/>
            <person name="Haon M."/>
            <person name="Grisel S."/>
            <person name="Petersen M."/>
            <person name="Berrin J.G."/>
            <person name="Delaux P.M."/>
            <person name="Dal Grande F."/>
            <person name="Keller J."/>
        </authorList>
    </citation>
    <scope>NUCLEOTIDE SEQUENCE [LARGE SCALE GENOMIC DNA]</scope>
    <source>
        <strain evidence="3 4">SAG 2043</strain>
    </source>
</reference>
<dbReference type="SUPFAM" id="SSF52058">
    <property type="entry name" value="L domain-like"/>
    <property type="match status" value="1"/>
</dbReference>
<dbReference type="GO" id="GO:0031146">
    <property type="term" value="P:SCF-dependent proteasomal ubiquitin-dependent protein catabolic process"/>
    <property type="evidence" value="ECO:0007669"/>
    <property type="project" value="TreeGrafter"/>
</dbReference>
<dbReference type="GO" id="GO:0019005">
    <property type="term" value="C:SCF ubiquitin ligase complex"/>
    <property type="evidence" value="ECO:0007669"/>
    <property type="project" value="TreeGrafter"/>
</dbReference>
<accession>A0AAW1QSK2</accession>
<sequence length="501" mass="52725">MRLVCKGWCLAVTSAHGLHLAPLVCGVALRFRYLASLDLQSRNASHRMDAKEAAGLTDLPLLETLQLSGAYPAWLEQALAAAAESASLTSLHLQGATNASLPAAARFPRRLRNLALKQLSIPCDPGLSRCVALCVLDLEGCCLWDTAAISSIASIHSLTLLNLSGCLPELDIEGLSSLVCLTDLNVGFSGATDQGLATMAASCTALTALRLPGCSRFSHGLAASTEPLSRLRLLDVSGCNGLHCHPVLIGHDLDGLQHLTSLTDIQMDYGRYKGLAGIMFQLTQLTRLSLKDCCPLGNMDLAFITTPPALQDLAITSCSGLARLSSSLRALNLAQNSQLETTAVEHITQRCPALRCLNLAGLRVLDDAAVPQLTALSHLTSLNLSRCAEAVTDSVLITLAPHGGQIARLNLADCTQFGYRGLQALAQLTALTDLDLTCCRQLADAAVLSMLGSTGAQLHLSGGGMSPLASPHQLAPMSMEPPGSSSSAPSVRASVQRRLEY</sequence>
<dbReference type="InterPro" id="IPR006553">
    <property type="entry name" value="Leu-rich_rpt_Cys-con_subtyp"/>
</dbReference>
<dbReference type="PANTHER" id="PTHR13318">
    <property type="entry name" value="PARTNER OF PAIRED, ISOFORM B-RELATED"/>
    <property type="match status" value="1"/>
</dbReference>
<dbReference type="AlphaFoldDB" id="A0AAW1QSK2"/>
<protein>
    <submittedName>
        <fullName evidence="3">Uncharacterized protein</fullName>
    </submittedName>
</protein>
<dbReference type="Proteomes" id="UP001489004">
    <property type="component" value="Unassembled WGS sequence"/>
</dbReference>